<feature type="transmembrane region" description="Helical" evidence="9">
    <location>
        <begin position="334"/>
        <end position="354"/>
    </location>
</feature>
<keyword evidence="6 9" id="KW-1133">Transmembrane helix</keyword>
<dbReference type="GO" id="GO:0022857">
    <property type="term" value="F:transmembrane transporter activity"/>
    <property type="evidence" value="ECO:0007669"/>
    <property type="project" value="InterPro"/>
</dbReference>
<keyword evidence="5 9" id="KW-0812">Transmembrane</keyword>
<proteinExistence type="inferred from homology"/>
<protein>
    <recommendedName>
        <fullName evidence="8">Probable transporter MCH1</fullName>
    </recommendedName>
</protein>
<feature type="transmembrane region" description="Helical" evidence="9">
    <location>
        <begin position="441"/>
        <end position="460"/>
    </location>
</feature>
<evidence type="ECO:0000313" key="11">
    <source>
        <dbReference type="Proteomes" id="UP001218218"/>
    </source>
</evidence>
<dbReference type="GO" id="GO:0000329">
    <property type="term" value="C:fungal-type vacuole membrane"/>
    <property type="evidence" value="ECO:0007669"/>
    <property type="project" value="TreeGrafter"/>
</dbReference>
<evidence type="ECO:0000256" key="2">
    <source>
        <dbReference type="ARBA" id="ARBA00008335"/>
    </source>
</evidence>
<feature type="transmembrane region" description="Helical" evidence="9">
    <location>
        <begin position="12"/>
        <end position="33"/>
    </location>
</feature>
<reference evidence="10" key="1">
    <citation type="submission" date="2023-03" db="EMBL/GenBank/DDBJ databases">
        <title>Massive genome expansion in bonnet fungi (Mycena s.s.) driven by repeated elements and novel gene families across ecological guilds.</title>
        <authorList>
            <consortium name="Lawrence Berkeley National Laboratory"/>
            <person name="Harder C.B."/>
            <person name="Miyauchi S."/>
            <person name="Viragh M."/>
            <person name="Kuo A."/>
            <person name="Thoen E."/>
            <person name="Andreopoulos B."/>
            <person name="Lu D."/>
            <person name="Skrede I."/>
            <person name="Drula E."/>
            <person name="Henrissat B."/>
            <person name="Morin E."/>
            <person name="Kohler A."/>
            <person name="Barry K."/>
            <person name="LaButti K."/>
            <person name="Morin E."/>
            <person name="Salamov A."/>
            <person name="Lipzen A."/>
            <person name="Mereny Z."/>
            <person name="Hegedus B."/>
            <person name="Baldrian P."/>
            <person name="Stursova M."/>
            <person name="Weitz H."/>
            <person name="Taylor A."/>
            <person name="Grigoriev I.V."/>
            <person name="Nagy L.G."/>
            <person name="Martin F."/>
            <person name="Kauserud H."/>
        </authorList>
    </citation>
    <scope>NUCLEOTIDE SEQUENCE</scope>
    <source>
        <strain evidence="10">CBHHK002</strain>
    </source>
</reference>
<evidence type="ECO:0000313" key="10">
    <source>
        <dbReference type="EMBL" id="KAJ7343596.1"/>
    </source>
</evidence>
<dbReference type="PANTHER" id="PTHR21576:SF45">
    <property type="entry name" value="TRANSPORTER MCH1-RELATED"/>
    <property type="match status" value="1"/>
</dbReference>
<keyword evidence="7 9" id="KW-0472">Membrane</keyword>
<evidence type="ECO:0000256" key="3">
    <source>
        <dbReference type="ARBA" id="ARBA00022448"/>
    </source>
</evidence>
<dbReference type="Proteomes" id="UP001218218">
    <property type="component" value="Unassembled WGS sequence"/>
</dbReference>
<evidence type="ECO:0000256" key="1">
    <source>
        <dbReference type="ARBA" id="ARBA00004128"/>
    </source>
</evidence>
<dbReference type="EMBL" id="JARIHO010000023">
    <property type="protein sequence ID" value="KAJ7343596.1"/>
    <property type="molecule type" value="Genomic_DNA"/>
</dbReference>
<dbReference type="AlphaFoldDB" id="A0AAD7EQC8"/>
<keyword evidence="4" id="KW-0926">Vacuole</keyword>
<comment type="similarity">
    <text evidence="2">Belongs to the major facilitator superfamily.</text>
</comment>
<feature type="transmembrane region" description="Helical" evidence="9">
    <location>
        <begin position="109"/>
        <end position="130"/>
    </location>
</feature>
<dbReference type="InterPro" id="IPR011701">
    <property type="entry name" value="MFS"/>
</dbReference>
<feature type="transmembrane region" description="Helical" evidence="9">
    <location>
        <begin position="399"/>
        <end position="421"/>
    </location>
</feature>
<feature type="transmembrane region" description="Helical" evidence="9">
    <location>
        <begin position="150"/>
        <end position="171"/>
    </location>
</feature>
<dbReference type="InterPro" id="IPR036259">
    <property type="entry name" value="MFS_trans_sf"/>
</dbReference>
<feature type="transmembrane region" description="Helical" evidence="9">
    <location>
        <begin position="366"/>
        <end position="387"/>
    </location>
</feature>
<feature type="transmembrane region" description="Helical" evidence="9">
    <location>
        <begin position="73"/>
        <end position="97"/>
    </location>
</feature>
<evidence type="ECO:0000256" key="7">
    <source>
        <dbReference type="ARBA" id="ARBA00023136"/>
    </source>
</evidence>
<dbReference type="PANTHER" id="PTHR21576">
    <property type="entry name" value="UNCHARACTERIZED NODULIN-LIKE PROTEIN"/>
    <property type="match status" value="1"/>
</dbReference>
<organism evidence="10 11">
    <name type="scientific">Mycena albidolilacea</name>
    <dbReference type="NCBI Taxonomy" id="1033008"/>
    <lineage>
        <taxon>Eukaryota</taxon>
        <taxon>Fungi</taxon>
        <taxon>Dikarya</taxon>
        <taxon>Basidiomycota</taxon>
        <taxon>Agaricomycotina</taxon>
        <taxon>Agaricomycetes</taxon>
        <taxon>Agaricomycetidae</taxon>
        <taxon>Agaricales</taxon>
        <taxon>Marasmiineae</taxon>
        <taxon>Mycenaceae</taxon>
        <taxon>Mycena</taxon>
    </lineage>
</organism>
<sequence>MVLFPSFNRGLLCFSIAANALCAGSIFTFPLLAPALAEHAKLSQPQLTSIVLAGMAGQYPWTPLVGKLVDSRGPWLCSLIASLLFPLAFGCFSYQVRQMLETPSEPPETAVYLLVLLFGIAGFATVFSYLSSLFAATKNFPNYPGIASGVVTTLFGLSPLVLSFVASSFFTDSVDKSLDIIQFLNFLAVLAGIIHLIGALNLRVPDARNPTTEHPRIEEADETTALLRPDNRHCNNANGSSLDLVRDPYFCVFFLFLAVVLGPCEMIISNVGSIVLSLPSATATVLSGSSGAAALQVKTLAISNTVTRLLVGPIADFVSPTVASGLLPSSRRRYISRAVFLLGPAVVLGLTFLWMDVFVRSQADVWVLSVGTGIAYGGTFTILPSIMSSVWGTRHAGRNFGIIVYAPLTGTILFSYLYALVSDYHTPRGGFCQGKDCWQTTFWMCAGLQAAAAIWSLTLWRGWKGLL</sequence>
<keyword evidence="11" id="KW-1185">Reference proteome</keyword>
<dbReference type="SUPFAM" id="SSF103473">
    <property type="entry name" value="MFS general substrate transporter"/>
    <property type="match status" value="1"/>
</dbReference>
<keyword evidence="3" id="KW-0813">Transport</keyword>
<dbReference type="Gene3D" id="1.20.1250.20">
    <property type="entry name" value="MFS general substrate transporter like domains"/>
    <property type="match status" value="2"/>
</dbReference>
<name>A0AAD7EQC8_9AGAR</name>
<feature type="transmembrane region" description="Helical" evidence="9">
    <location>
        <begin position="183"/>
        <end position="202"/>
    </location>
</feature>
<comment type="caution">
    <text evidence="10">The sequence shown here is derived from an EMBL/GenBank/DDBJ whole genome shotgun (WGS) entry which is preliminary data.</text>
</comment>
<evidence type="ECO:0000256" key="5">
    <source>
        <dbReference type="ARBA" id="ARBA00022692"/>
    </source>
</evidence>
<dbReference type="Pfam" id="PF07690">
    <property type="entry name" value="MFS_1"/>
    <property type="match status" value="1"/>
</dbReference>
<comment type="subcellular location">
    <subcellularLocation>
        <location evidence="1">Vacuole membrane</location>
        <topology evidence="1">Multi-pass membrane protein</topology>
    </subcellularLocation>
</comment>
<evidence type="ECO:0000256" key="4">
    <source>
        <dbReference type="ARBA" id="ARBA00022554"/>
    </source>
</evidence>
<accession>A0AAD7EQC8</accession>
<evidence type="ECO:0000256" key="6">
    <source>
        <dbReference type="ARBA" id="ARBA00022989"/>
    </source>
</evidence>
<evidence type="ECO:0000256" key="9">
    <source>
        <dbReference type="SAM" id="Phobius"/>
    </source>
</evidence>
<gene>
    <name evidence="10" type="ORF">DFH08DRAFT_873160</name>
</gene>
<evidence type="ECO:0000256" key="8">
    <source>
        <dbReference type="ARBA" id="ARBA00039330"/>
    </source>
</evidence>